<gene>
    <name evidence="1" type="ORF">COS50_04275</name>
</gene>
<dbReference type="Proteomes" id="UP000230673">
    <property type="component" value="Unassembled WGS sequence"/>
</dbReference>
<accession>A0A2M7BVS0</accession>
<organism evidence="1 2">
    <name type="scientific">Candidatus Roizmanbacteria bacterium CG03_land_8_20_14_0_80_35_26</name>
    <dbReference type="NCBI Taxonomy" id="1974845"/>
    <lineage>
        <taxon>Bacteria</taxon>
        <taxon>Candidatus Roizmaniibacteriota</taxon>
    </lineage>
</organism>
<protein>
    <submittedName>
        <fullName evidence="1">Uncharacterized protein</fullName>
    </submittedName>
</protein>
<evidence type="ECO:0000313" key="2">
    <source>
        <dbReference type="Proteomes" id="UP000230673"/>
    </source>
</evidence>
<dbReference type="EMBL" id="PEUY01000066">
    <property type="protein sequence ID" value="PIV10660.1"/>
    <property type="molecule type" value="Genomic_DNA"/>
</dbReference>
<evidence type="ECO:0000313" key="1">
    <source>
        <dbReference type="EMBL" id="PIV10660.1"/>
    </source>
</evidence>
<proteinExistence type="predicted"/>
<name>A0A2M7BVS0_9BACT</name>
<reference evidence="2" key="1">
    <citation type="submission" date="2017-09" db="EMBL/GenBank/DDBJ databases">
        <title>Depth-based differentiation of microbial function through sediment-hosted aquifers and enrichment of novel symbionts in the deep terrestrial subsurface.</title>
        <authorList>
            <person name="Probst A.J."/>
            <person name="Ladd B."/>
            <person name="Jarett J.K."/>
            <person name="Geller-Mcgrath D.E."/>
            <person name="Sieber C.M.K."/>
            <person name="Emerson J.B."/>
            <person name="Anantharaman K."/>
            <person name="Thomas B.C."/>
            <person name="Malmstrom R."/>
            <person name="Stieglmeier M."/>
            <person name="Klingl A."/>
            <person name="Woyke T."/>
            <person name="Ryan C.M."/>
            <person name="Banfield J.F."/>
        </authorList>
    </citation>
    <scope>NUCLEOTIDE SEQUENCE [LARGE SCALE GENOMIC DNA]</scope>
</reference>
<dbReference type="AlphaFoldDB" id="A0A2M7BVS0"/>
<comment type="caution">
    <text evidence="1">The sequence shown here is derived from an EMBL/GenBank/DDBJ whole genome shotgun (WGS) entry which is preliminary data.</text>
</comment>
<sequence>MLDGQVAIEGGAPVITKAATLEVPHAKSIPKPVEAKKAVFTEADLPKIDGRDALRQIAEGNEPKNTENAGAKEKPVLTSQLAESEQHYIDQNKKMIGLEGRYNDDRTKADYLQKQIETFAQNSGLQHESMPELEDKSFDRDNQKAIMERVQTHIDRLFNSEKGRLNPEKQRMVTEQTRRYLELITQAQGEGDLPQNLDAQTVLRLIEDNVWTLAYQDRVASENLLGDHGIRHIVDYNIQACEAIGDELIRNGQQVKAIDRLIQHQIMIDHDIGYATDTVRNAINRGSFGEDRGHNALAAKYVSEKIKLPDDSMRKVFSDEQLKIIHEGILHHDSSEINFHIGDMSNEARQDNILSAIHIADNTHAFEDKLPELLYTYPDSLRIMRLMKTAGELGDAEIFSGLQGQLVEGIQANPNLSKDDREALVHASQSLNPESYKFSVGRICGNKPEFVLNNEGKISITVQESSIHQEVVGLYGQQSYDQLKKFVADLTGKEKKDVDLNQERIVSSNGKLEIRTKTGERRAGQEELTDYQQQIDKLISDRSFQGFIIGDGTENMGDARLSSIQLNLQQELKNIPEGSETRQQIIQRLEQIKTERKTNLQKYLTEKH</sequence>